<gene>
    <name evidence="1" type="ORF">FNT36_13770</name>
</gene>
<proteinExistence type="predicted"/>
<comment type="caution">
    <text evidence="1">The sequence shown here is derived from an EMBL/GenBank/DDBJ whole genome shotgun (WGS) entry which is preliminary data.</text>
</comment>
<dbReference type="AlphaFoldDB" id="A0A558BVM7"/>
<evidence type="ECO:0000313" key="2">
    <source>
        <dbReference type="Proteomes" id="UP000317624"/>
    </source>
</evidence>
<dbReference type="EMBL" id="VMRJ01000003">
    <property type="protein sequence ID" value="TVT40539.1"/>
    <property type="molecule type" value="Genomic_DNA"/>
</dbReference>
<keyword evidence="2" id="KW-1185">Reference proteome</keyword>
<name>A0A558BVM7_9BACT</name>
<dbReference type="Proteomes" id="UP000317624">
    <property type="component" value="Unassembled WGS sequence"/>
</dbReference>
<reference evidence="1 2" key="1">
    <citation type="submission" date="2019-07" db="EMBL/GenBank/DDBJ databases">
        <title>Hymenobacter sp. straun FUR1 Genome sequencing and assembly.</title>
        <authorList>
            <person name="Chhetri G."/>
        </authorList>
    </citation>
    <scope>NUCLEOTIDE SEQUENCE [LARGE SCALE GENOMIC DNA]</scope>
    <source>
        <strain evidence="1 2">Fur1</strain>
    </source>
</reference>
<organism evidence="1 2">
    <name type="scientific">Hymenobacter setariae</name>
    <dbReference type="NCBI Taxonomy" id="2594794"/>
    <lineage>
        <taxon>Bacteria</taxon>
        <taxon>Pseudomonadati</taxon>
        <taxon>Bacteroidota</taxon>
        <taxon>Cytophagia</taxon>
        <taxon>Cytophagales</taxon>
        <taxon>Hymenobacteraceae</taxon>
        <taxon>Hymenobacter</taxon>
    </lineage>
</organism>
<accession>A0A558BVM7</accession>
<protein>
    <submittedName>
        <fullName evidence="1">Uncharacterized protein</fullName>
    </submittedName>
</protein>
<evidence type="ECO:0000313" key="1">
    <source>
        <dbReference type="EMBL" id="TVT40539.1"/>
    </source>
</evidence>
<sequence>MAEGLYQPHLVVEGEAQQWFSQADAAVHAAADSHQLADLLTAQVLHFLARVTKAPAGAFVTRRLQEAAPYY</sequence>
<dbReference type="RefSeq" id="WP_144848592.1">
    <property type="nucleotide sequence ID" value="NZ_VMRJ01000003.1"/>
</dbReference>